<keyword evidence="4" id="KW-0472">Membrane</keyword>
<accession>A0A974NK66</accession>
<gene>
    <name evidence="6" type="ORF">I6J18_17300</name>
</gene>
<dbReference type="PANTHER" id="PTHR32089">
    <property type="entry name" value="METHYL-ACCEPTING CHEMOTAXIS PROTEIN MCPB"/>
    <property type="match status" value="1"/>
</dbReference>
<evidence type="ECO:0000313" key="7">
    <source>
        <dbReference type="Proteomes" id="UP000595254"/>
    </source>
</evidence>
<evidence type="ECO:0000259" key="5">
    <source>
        <dbReference type="PROSITE" id="PS50111"/>
    </source>
</evidence>
<keyword evidence="4" id="KW-1133">Transmembrane helix</keyword>
<dbReference type="GO" id="GO:0016020">
    <property type="term" value="C:membrane"/>
    <property type="evidence" value="ECO:0007669"/>
    <property type="project" value="InterPro"/>
</dbReference>
<evidence type="ECO:0000256" key="1">
    <source>
        <dbReference type="ARBA" id="ARBA00023224"/>
    </source>
</evidence>
<dbReference type="GO" id="GO:0007165">
    <property type="term" value="P:signal transduction"/>
    <property type="evidence" value="ECO:0007669"/>
    <property type="project" value="UniProtKB-KW"/>
</dbReference>
<feature type="domain" description="Methyl-accepting transducer" evidence="5">
    <location>
        <begin position="131"/>
        <end position="367"/>
    </location>
</feature>
<dbReference type="PRINTS" id="PR00260">
    <property type="entry name" value="CHEMTRNSDUCR"/>
</dbReference>
<dbReference type="Gene3D" id="1.10.287.950">
    <property type="entry name" value="Methyl-accepting chemotaxis protein"/>
    <property type="match status" value="1"/>
</dbReference>
<feature type="transmembrane region" description="Helical" evidence="4">
    <location>
        <begin position="37"/>
        <end position="57"/>
    </location>
</feature>
<dbReference type="InterPro" id="IPR004089">
    <property type="entry name" value="MCPsignal_dom"/>
</dbReference>
<name>A0A974NK66_PERPY</name>
<reference evidence="6 7" key="1">
    <citation type="submission" date="2021-01" db="EMBL/GenBank/DDBJ databases">
        <title>FDA dAtabase for Regulatory Grade micrObial Sequences (FDA-ARGOS): Supporting development and validation of Infectious Disease Dx tests.</title>
        <authorList>
            <person name="Nelson B."/>
            <person name="Plummer A."/>
            <person name="Tallon L."/>
            <person name="Sadzewicz L."/>
            <person name="Zhao X."/>
            <person name="Boylan J."/>
            <person name="Ott S."/>
            <person name="Bowen H."/>
            <person name="Vavikolanu K."/>
            <person name="Mehta A."/>
            <person name="Aluvathingal J."/>
            <person name="Nadendla S."/>
            <person name="Myers T."/>
            <person name="Yan Y."/>
            <person name="Sichtig H."/>
        </authorList>
    </citation>
    <scope>NUCLEOTIDE SEQUENCE [LARGE SCALE GENOMIC DNA]</scope>
    <source>
        <strain evidence="6 7">FDAARGOS_1161</strain>
    </source>
</reference>
<dbReference type="KEGG" id="ppsr:I6J18_17300"/>
<evidence type="ECO:0000313" key="6">
    <source>
        <dbReference type="EMBL" id="QQS99371.1"/>
    </source>
</evidence>
<dbReference type="Proteomes" id="UP000595254">
    <property type="component" value="Chromosome"/>
</dbReference>
<organism evidence="6 7">
    <name type="scientific">Peribacillus psychrosaccharolyticus</name>
    <name type="common">Bacillus psychrosaccharolyticus</name>
    <dbReference type="NCBI Taxonomy" id="1407"/>
    <lineage>
        <taxon>Bacteria</taxon>
        <taxon>Bacillati</taxon>
        <taxon>Bacillota</taxon>
        <taxon>Bacilli</taxon>
        <taxon>Bacillales</taxon>
        <taxon>Bacillaceae</taxon>
        <taxon>Peribacillus</taxon>
    </lineage>
</organism>
<keyword evidence="4" id="KW-0812">Transmembrane</keyword>
<dbReference type="CDD" id="cd11386">
    <property type="entry name" value="MCP_signal"/>
    <property type="match status" value="1"/>
</dbReference>
<sequence>MQLFQYILRTSIIVIPATFTIGFFVCLMNGIEGKSFVINLICITLMGGVVGVISAFINHGRFIKPIEKINTFFKKLADGDMRDRLEPENLGFLASVAISVNYAVDSWSNVLNKVQESSKNMTDFSINLAQGTAQTNQATEHISTVIEGISRGADNQVRGVSETSDVIHQMSESLAQVSTNAVTVVSSINKSMEKADAGTNSIESAGRQMESIYSNVNELARVVRGLGERSKEIGKIVEVITGISAQTNLLALNAAIEAARAGEQGKGFAVVANEVRKLAEQSGRATQQITGIISHIQTETRQVVDTMESVNAEVSDGINVMSGAGESFTQIQESVNSVFEQVAQVSAAIEQMTSGTNSAVKSMDMITNAAAESAASTQSVLAATEEQAISIQEISTFADTLAKLAREMQEMTHTFKV</sequence>
<keyword evidence="7" id="KW-1185">Reference proteome</keyword>
<dbReference type="EMBL" id="CP068053">
    <property type="protein sequence ID" value="QQS99371.1"/>
    <property type="molecule type" value="Genomic_DNA"/>
</dbReference>
<dbReference type="RefSeq" id="WP_040374297.1">
    <property type="nucleotide sequence ID" value="NZ_CP068053.1"/>
</dbReference>
<dbReference type="Pfam" id="PF00015">
    <property type="entry name" value="MCPsignal"/>
    <property type="match status" value="1"/>
</dbReference>
<protein>
    <submittedName>
        <fullName evidence="6">Methyl-accepting chemotaxis protein</fullName>
    </submittedName>
</protein>
<keyword evidence="1 3" id="KW-0807">Transducer</keyword>
<feature type="transmembrane region" description="Helical" evidence="4">
    <location>
        <begin position="12"/>
        <end position="31"/>
    </location>
</feature>
<dbReference type="GO" id="GO:0006935">
    <property type="term" value="P:chemotaxis"/>
    <property type="evidence" value="ECO:0007669"/>
    <property type="project" value="InterPro"/>
</dbReference>
<dbReference type="PROSITE" id="PS50111">
    <property type="entry name" value="CHEMOTAXIS_TRANSDUC_2"/>
    <property type="match status" value="1"/>
</dbReference>
<comment type="similarity">
    <text evidence="2">Belongs to the methyl-accepting chemotaxis (MCP) protein family.</text>
</comment>
<evidence type="ECO:0000256" key="4">
    <source>
        <dbReference type="SAM" id="Phobius"/>
    </source>
</evidence>
<dbReference type="InterPro" id="IPR004090">
    <property type="entry name" value="Chemotax_Me-accpt_rcpt"/>
</dbReference>
<dbReference type="PANTHER" id="PTHR32089:SF112">
    <property type="entry name" value="LYSOZYME-LIKE PROTEIN-RELATED"/>
    <property type="match status" value="1"/>
</dbReference>
<dbReference type="SUPFAM" id="SSF58104">
    <property type="entry name" value="Methyl-accepting chemotaxis protein (MCP) signaling domain"/>
    <property type="match status" value="1"/>
</dbReference>
<dbReference type="GO" id="GO:0004888">
    <property type="term" value="F:transmembrane signaling receptor activity"/>
    <property type="evidence" value="ECO:0007669"/>
    <property type="project" value="InterPro"/>
</dbReference>
<dbReference type="AlphaFoldDB" id="A0A974NK66"/>
<dbReference type="SMART" id="SM00283">
    <property type="entry name" value="MA"/>
    <property type="match status" value="1"/>
</dbReference>
<evidence type="ECO:0000256" key="2">
    <source>
        <dbReference type="ARBA" id="ARBA00029447"/>
    </source>
</evidence>
<proteinExistence type="inferred from homology"/>
<evidence type="ECO:0000256" key="3">
    <source>
        <dbReference type="PROSITE-ProRule" id="PRU00284"/>
    </source>
</evidence>